<evidence type="ECO:0000313" key="1">
    <source>
        <dbReference type="EMBL" id="MCI60566.1"/>
    </source>
</evidence>
<reference evidence="1 2" key="1">
    <citation type="journal article" date="2018" name="Front. Plant Sci.">
        <title>Red Clover (Trifolium pratense) and Zigzag Clover (T. medium) - A Picture of Genomic Similarities and Differences.</title>
        <authorList>
            <person name="Dluhosova J."/>
            <person name="Istvanek J."/>
            <person name="Nedelnik J."/>
            <person name="Repkova J."/>
        </authorList>
    </citation>
    <scope>NUCLEOTIDE SEQUENCE [LARGE SCALE GENOMIC DNA]</scope>
    <source>
        <strain evidence="2">cv. 10/8</strain>
        <tissue evidence="1">Leaf</tissue>
    </source>
</reference>
<feature type="non-terminal residue" evidence="1">
    <location>
        <position position="1"/>
    </location>
</feature>
<name>A0A392TK98_9FABA</name>
<comment type="caution">
    <text evidence="1">The sequence shown here is derived from an EMBL/GenBank/DDBJ whole genome shotgun (WGS) entry which is preliminary data.</text>
</comment>
<proteinExistence type="predicted"/>
<dbReference type="EMBL" id="LXQA010584003">
    <property type="protein sequence ID" value="MCI60566.1"/>
    <property type="molecule type" value="Genomic_DNA"/>
</dbReference>
<dbReference type="Proteomes" id="UP000265520">
    <property type="component" value="Unassembled WGS sequence"/>
</dbReference>
<protein>
    <submittedName>
        <fullName evidence="1">Uncharacterized protein</fullName>
    </submittedName>
</protein>
<sequence length="17" mass="1960">PLGDLPLVRSALKWFTF</sequence>
<keyword evidence="2" id="KW-1185">Reference proteome</keyword>
<evidence type="ECO:0000313" key="2">
    <source>
        <dbReference type="Proteomes" id="UP000265520"/>
    </source>
</evidence>
<accession>A0A392TK98</accession>
<organism evidence="1 2">
    <name type="scientific">Trifolium medium</name>
    <dbReference type="NCBI Taxonomy" id="97028"/>
    <lineage>
        <taxon>Eukaryota</taxon>
        <taxon>Viridiplantae</taxon>
        <taxon>Streptophyta</taxon>
        <taxon>Embryophyta</taxon>
        <taxon>Tracheophyta</taxon>
        <taxon>Spermatophyta</taxon>
        <taxon>Magnoliopsida</taxon>
        <taxon>eudicotyledons</taxon>
        <taxon>Gunneridae</taxon>
        <taxon>Pentapetalae</taxon>
        <taxon>rosids</taxon>
        <taxon>fabids</taxon>
        <taxon>Fabales</taxon>
        <taxon>Fabaceae</taxon>
        <taxon>Papilionoideae</taxon>
        <taxon>50 kb inversion clade</taxon>
        <taxon>NPAAA clade</taxon>
        <taxon>Hologalegina</taxon>
        <taxon>IRL clade</taxon>
        <taxon>Trifolieae</taxon>
        <taxon>Trifolium</taxon>
    </lineage>
</organism>
<dbReference type="AlphaFoldDB" id="A0A392TK98"/>